<keyword evidence="7" id="KW-1185">Reference proteome</keyword>
<sequence length="231" mass="25542">MQSASLTATASFNQYGEAFWDKKGPYRSLHHINPARLAFIRQHITIKGKRILDIGCGGGILSESLAKAGAIVTGIDLSPVVLDAARQHAQLSGLMIDYRECASAECVTNKEQYDHIVCMEMLEHVINPAAILRDIFHLLKPGGYAFLSTLNRTPKSYLATIVAAEYLTRLVPKGTHQHEHFIRPEELVNMAEHAGFTAIALCGMDYHPLLKTAFLSRNLSVNYLLAIQKPC</sequence>
<evidence type="ECO:0000313" key="7">
    <source>
        <dbReference type="Proteomes" id="UP000254601"/>
    </source>
</evidence>
<comment type="catalytic activity">
    <reaction evidence="5">
        <text>a 3-demethylubiquinol + S-adenosyl-L-methionine = a ubiquinol + S-adenosyl-L-homocysteine + H(+)</text>
        <dbReference type="Rhea" id="RHEA:44380"/>
        <dbReference type="Rhea" id="RHEA-COMP:9566"/>
        <dbReference type="Rhea" id="RHEA-COMP:10914"/>
        <dbReference type="ChEBI" id="CHEBI:15378"/>
        <dbReference type="ChEBI" id="CHEBI:17976"/>
        <dbReference type="ChEBI" id="CHEBI:57856"/>
        <dbReference type="ChEBI" id="CHEBI:59789"/>
        <dbReference type="ChEBI" id="CHEBI:84422"/>
        <dbReference type="EC" id="2.1.1.64"/>
    </reaction>
</comment>
<keyword evidence="2 5" id="KW-0808">Transferase</keyword>
<dbReference type="HAMAP" id="MF_00472">
    <property type="entry name" value="UbiG"/>
    <property type="match status" value="1"/>
</dbReference>
<evidence type="ECO:0000256" key="1">
    <source>
        <dbReference type="ARBA" id="ARBA00022603"/>
    </source>
</evidence>
<accession>A0A380MSU1</accession>
<dbReference type="NCBIfam" id="TIGR01983">
    <property type="entry name" value="UbiG"/>
    <property type="match status" value="1"/>
</dbReference>
<dbReference type="GO" id="GO:0010420">
    <property type="term" value="F:polyprenyldihydroxybenzoate methyltransferase activity"/>
    <property type="evidence" value="ECO:0007669"/>
    <property type="project" value="InterPro"/>
</dbReference>
<dbReference type="Pfam" id="PF13489">
    <property type="entry name" value="Methyltransf_23"/>
    <property type="match status" value="1"/>
</dbReference>
<dbReference type="EC" id="2.1.1.64" evidence="5"/>
<dbReference type="GO" id="GO:0102208">
    <property type="term" value="F:2-polyprenyl-6-hydroxyphenol methylase activity"/>
    <property type="evidence" value="ECO:0007669"/>
    <property type="project" value="UniProtKB-EC"/>
</dbReference>
<gene>
    <name evidence="5 6" type="primary">ubiG</name>
    <name evidence="6" type="ORF">NCTC13337_01270</name>
</gene>
<dbReference type="InterPro" id="IPR010233">
    <property type="entry name" value="UbiG_MeTrfase"/>
</dbReference>
<evidence type="ECO:0000256" key="2">
    <source>
        <dbReference type="ARBA" id="ARBA00022679"/>
    </source>
</evidence>
<keyword evidence="3 5" id="KW-0831">Ubiquinone biosynthesis</keyword>
<evidence type="ECO:0000256" key="5">
    <source>
        <dbReference type="HAMAP-Rule" id="MF_00472"/>
    </source>
</evidence>
<dbReference type="Gene3D" id="3.40.50.150">
    <property type="entry name" value="Vaccinia Virus protein VP39"/>
    <property type="match status" value="1"/>
</dbReference>
<feature type="binding site" evidence="5">
    <location>
        <position position="55"/>
    </location>
    <ligand>
        <name>S-adenosyl-L-methionine</name>
        <dbReference type="ChEBI" id="CHEBI:59789"/>
    </ligand>
</feature>
<dbReference type="CDD" id="cd02440">
    <property type="entry name" value="AdoMet_MTases"/>
    <property type="match status" value="1"/>
</dbReference>
<dbReference type="Proteomes" id="UP000254601">
    <property type="component" value="Unassembled WGS sequence"/>
</dbReference>
<dbReference type="SUPFAM" id="SSF53335">
    <property type="entry name" value="S-adenosyl-L-methionine-dependent methyltransferases"/>
    <property type="match status" value="1"/>
</dbReference>
<dbReference type="AlphaFoldDB" id="A0A380MSU1"/>
<dbReference type="UniPathway" id="UPA00232"/>
<evidence type="ECO:0000256" key="4">
    <source>
        <dbReference type="ARBA" id="ARBA00022691"/>
    </source>
</evidence>
<dbReference type="GO" id="GO:0061542">
    <property type="term" value="F:3-demethylubiquinol 3-O-methyltransferase activity"/>
    <property type="evidence" value="ECO:0007669"/>
    <property type="project" value="UniProtKB-UniRule"/>
</dbReference>
<keyword evidence="6" id="KW-0830">Ubiquinone</keyword>
<dbReference type="InterPro" id="IPR029063">
    <property type="entry name" value="SAM-dependent_MTases_sf"/>
</dbReference>
<keyword evidence="4 5" id="KW-0949">S-adenosyl-L-methionine</keyword>
<organism evidence="6 7">
    <name type="scientific">Suttonella ornithocola</name>
    <dbReference type="NCBI Taxonomy" id="279832"/>
    <lineage>
        <taxon>Bacteria</taxon>
        <taxon>Pseudomonadati</taxon>
        <taxon>Pseudomonadota</taxon>
        <taxon>Gammaproteobacteria</taxon>
        <taxon>Cardiobacteriales</taxon>
        <taxon>Cardiobacteriaceae</taxon>
        <taxon>Suttonella</taxon>
    </lineage>
</organism>
<dbReference type="EMBL" id="UHIC01000001">
    <property type="protein sequence ID" value="SUO95372.1"/>
    <property type="molecule type" value="Genomic_DNA"/>
</dbReference>
<dbReference type="PANTHER" id="PTHR43464">
    <property type="entry name" value="METHYLTRANSFERASE"/>
    <property type="match status" value="1"/>
</dbReference>
<evidence type="ECO:0000256" key="3">
    <source>
        <dbReference type="ARBA" id="ARBA00022688"/>
    </source>
</evidence>
<keyword evidence="1 5" id="KW-0489">Methyltransferase</keyword>
<feature type="binding site" evidence="5">
    <location>
        <position position="76"/>
    </location>
    <ligand>
        <name>S-adenosyl-L-methionine</name>
        <dbReference type="ChEBI" id="CHEBI:59789"/>
    </ligand>
</feature>
<proteinExistence type="inferred from homology"/>
<comment type="function">
    <text evidence="5">O-methyltransferase that catalyzes the 2 O-methylation steps in the ubiquinone biosynthetic pathway.</text>
</comment>
<feature type="binding site" evidence="5">
    <location>
        <position position="119"/>
    </location>
    <ligand>
        <name>S-adenosyl-L-methionine</name>
        <dbReference type="ChEBI" id="CHEBI:59789"/>
    </ligand>
</feature>
<dbReference type="RefSeq" id="WP_072576039.1">
    <property type="nucleotide sequence ID" value="NZ_LWHB01000045.1"/>
</dbReference>
<dbReference type="EC" id="2.1.1.222" evidence="5"/>
<reference evidence="6 7" key="1">
    <citation type="submission" date="2018-06" db="EMBL/GenBank/DDBJ databases">
        <authorList>
            <consortium name="Pathogen Informatics"/>
            <person name="Doyle S."/>
        </authorList>
    </citation>
    <scope>NUCLEOTIDE SEQUENCE [LARGE SCALE GENOMIC DNA]</scope>
    <source>
        <strain evidence="6 7">NCTC13337</strain>
    </source>
</reference>
<protein>
    <recommendedName>
        <fullName evidence="5">Ubiquinone biosynthesis O-methyltransferase</fullName>
    </recommendedName>
    <alternativeName>
        <fullName evidence="5">2-polyprenyl-6-hydroxyphenol methylase</fullName>
        <ecNumber evidence="5">2.1.1.222</ecNumber>
    </alternativeName>
    <alternativeName>
        <fullName evidence="5">3-demethylubiquinone 3-O-methyltransferase</fullName>
        <ecNumber evidence="5">2.1.1.64</ecNumber>
    </alternativeName>
</protein>
<feature type="binding site" evidence="5">
    <location>
        <position position="36"/>
    </location>
    <ligand>
        <name>S-adenosyl-L-methionine</name>
        <dbReference type="ChEBI" id="CHEBI:59789"/>
    </ligand>
</feature>
<name>A0A380MSU1_9GAMM</name>
<comment type="similarity">
    <text evidence="5">Belongs to the methyltransferase superfamily. UbiG/COQ3 family.</text>
</comment>
<comment type="pathway">
    <text evidence="5">Cofactor biosynthesis; ubiquinone biosynthesis.</text>
</comment>
<comment type="catalytic activity">
    <reaction evidence="5">
        <text>a 3-(all-trans-polyprenyl)benzene-1,2-diol + S-adenosyl-L-methionine = a 2-methoxy-6-(all-trans-polyprenyl)phenol + S-adenosyl-L-homocysteine + H(+)</text>
        <dbReference type="Rhea" id="RHEA:31411"/>
        <dbReference type="Rhea" id="RHEA-COMP:9550"/>
        <dbReference type="Rhea" id="RHEA-COMP:9551"/>
        <dbReference type="ChEBI" id="CHEBI:15378"/>
        <dbReference type="ChEBI" id="CHEBI:57856"/>
        <dbReference type="ChEBI" id="CHEBI:59789"/>
        <dbReference type="ChEBI" id="CHEBI:62729"/>
        <dbReference type="ChEBI" id="CHEBI:62731"/>
        <dbReference type="EC" id="2.1.1.222"/>
    </reaction>
</comment>
<dbReference type="PANTHER" id="PTHR43464:SF19">
    <property type="entry name" value="UBIQUINONE BIOSYNTHESIS O-METHYLTRANSFERASE, MITOCHONDRIAL"/>
    <property type="match status" value="1"/>
</dbReference>
<evidence type="ECO:0000313" key="6">
    <source>
        <dbReference type="EMBL" id="SUO95372.1"/>
    </source>
</evidence>
<dbReference type="OrthoDB" id="9801538at2"/>
<dbReference type="GO" id="GO:0032259">
    <property type="term" value="P:methylation"/>
    <property type="evidence" value="ECO:0007669"/>
    <property type="project" value="UniProtKB-KW"/>
</dbReference>